<dbReference type="SUPFAM" id="SSF52374">
    <property type="entry name" value="Nucleotidylyl transferase"/>
    <property type="match status" value="1"/>
</dbReference>
<dbReference type="EC" id="3.6.1.-" evidence="6"/>
<dbReference type="AlphaFoldDB" id="A0A060UV73"/>
<comment type="cofactor">
    <cofactor evidence="1">
        <name>Mg(2+)</name>
        <dbReference type="ChEBI" id="CHEBI:18420"/>
    </cofactor>
</comment>
<dbReference type="Pfam" id="PF01467">
    <property type="entry name" value="CTP_transf_like"/>
    <property type="match status" value="1"/>
</dbReference>
<dbReference type="SUPFAM" id="SSF55811">
    <property type="entry name" value="Nudix"/>
    <property type="match status" value="1"/>
</dbReference>
<dbReference type="PANTHER" id="PTHR21342:SF0">
    <property type="entry name" value="BIFUNCTIONAL NMN ADENYLYLTRANSFERASE_NUDIX HYDROLASE"/>
    <property type="match status" value="1"/>
</dbReference>
<organism evidence="6">
    <name type="scientific">Acidithiobacillus ferrivorans</name>
    <dbReference type="NCBI Taxonomy" id="160808"/>
    <lineage>
        <taxon>Bacteria</taxon>
        <taxon>Pseudomonadati</taxon>
        <taxon>Pseudomonadota</taxon>
        <taxon>Acidithiobacillia</taxon>
        <taxon>Acidithiobacillales</taxon>
        <taxon>Acidithiobacillaceae</taxon>
        <taxon>Acidithiobacillus</taxon>
    </lineage>
</organism>
<evidence type="ECO:0000256" key="3">
    <source>
        <dbReference type="ARBA" id="ARBA00022695"/>
    </source>
</evidence>
<name>A0A060UV73_9PROT</name>
<evidence type="ECO:0000256" key="2">
    <source>
        <dbReference type="ARBA" id="ARBA00022679"/>
    </source>
</evidence>
<dbReference type="NCBIfam" id="NF003786">
    <property type="entry name" value="PRK05379.1-2"/>
    <property type="match status" value="1"/>
</dbReference>
<dbReference type="InterPro" id="IPR004821">
    <property type="entry name" value="Cyt_trans-like"/>
</dbReference>
<dbReference type="PROSITE" id="PS51462">
    <property type="entry name" value="NUDIX"/>
    <property type="match status" value="1"/>
</dbReference>
<protein>
    <submittedName>
        <fullName evidence="6">Bifunctional NMN adenylyltransferase/Nudix hydrolase</fullName>
        <ecNumber evidence="6">2.7.7.1</ecNumber>
        <ecNumber evidence="6">3.6.1.-</ecNumber>
    </submittedName>
</protein>
<keyword evidence="3 6" id="KW-0548">Nucleotidyltransferase</keyword>
<keyword evidence="8" id="KW-1185">Reference proteome</keyword>
<reference evidence="7 8" key="3">
    <citation type="submission" date="2017-03" db="EMBL/GenBank/DDBJ databases">
        <authorList>
            <person name="Regsiter A."/>
            <person name="William W."/>
        </authorList>
    </citation>
    <scope>NUCLEOTIDE SEQUENCE [LARGE SCALE GENOMIC DNA]</scope>
    <source>
        <strain evidence="7">PRJEB5721</strain>
    </source>
</reference>
<dbReference type="PANTHER" id="PTHR21342">
    <property type="entry name" value="PHOSPHOPANTETHEINE ADENYLYLTRANSFERASE"/>
    <property type="match status" value="1"/>
</dbReference>
<evidence type="ECO:0000313" key="7">
    <source>
        <dbReference type="EMBL" id="SMH64481.1"/>
    </source>
</evidence>
<dbReference type="EC" id="2.7.7.1" evidence="6"/>
<dbReference type="InterPro" id="IPR000086">
    <property type="entry name" value="NUDIX_hydrolase_dom"/>
</dbReference>
<dbReference type="RefSeq" id="WP_035192959.1">
    <property type="nucleotide sequence ID" value="NZ_CCCS020000035.1"/>
</dbReference>
<evidence type="ECO:0000313" key="8">
    <source>
        <dbReference type="Proteomes" id="UP000193925"/>
    </source>
</evidence>
<dbReference type="Gene3D" id="3.40.50.620">
    <property type="entry name" value="HUPs"/>
    <property type="match status" value="1"/>
</dbReference>
<dbReference type="Proteomes" id="UP000193925">
    <property type="component" value="Chromosome AFERRI"/>
</dbReference>
<evidence type="ECO:0000256" key="4">
    <source>
        <dbReference type="ARBA" id="ARBA00022801"/>
    </source>
</evidence>
<dbReference type="EMBL" id="LT841305">
    <property type="protein sequence ID" value="SMH64481.1"/>
    <property type="molecule type" value="Genomic_DNA"/>
</dbReference>
<sequence length="345" mass="38960">MPEKTNDLLVFIGRFQPFHNSHYAVLQSALQRAKHVLVLVGSANRVRSPKNPFTAREREVMIRATFPKAGDRLRITPIKDYPYLEDLWLRGVQDAVDLAAREVGAEYVGIIGHTKDESSYYLKAFPQWEQIDVPNFEGRSATELRDLILSPNGPGTDLVLESALPAPCLHFVREFQRLPQFKTLVREYQFIQNYRNQYAACPYPPTFVTVDAVVVHSGHILLVERRAMPGEGLLALPGGFLGQDERLLDAAIRELKEETRLKLPVPVLKGSLRGSRVFDDPDRSQRGRTITHAFHFEFPTGPLPAVKGGDDARRAKWVSLSDFYALDGQMFEDHWHIGTSFLGGV</sequence>
<dbReference type="GO" id="GO:0016787">
    <property type="term" value="F:hydrolase activity"/>
    <property type="evidence" value="ECO:0007669"/>
    <property type="project" value="UniProtKB-KW"/>
</dbReference>
<dbReference type="NCBIfam" id="NF003788">
    <property type="entry name" value="PRK05379.1-5"/>
    <property type="match status" value="1"/>
</dbReference>
<dbReference type="CDD" id="cd18873">
    <property type="entry name" value="NUDIX_NadM_like"/>
    <property type="match status" value="1"/>
</dbReference>
<keyword evidence="4 6" id="KW-0378">Hydrolase</keyword>
<proteinExistence type="predicted"/>
<gene>
    <name evidence="7" type="ORF">AFERRI_10514</name>
    <name evidence="6" type="ORF">AFERRI_400235</name>
</gene>
<dbReference type="InterPro" id="IPR014729">
    <property type="entry name" value="Rossmann-like_a/b/a_fold"/>
</dbReference>
<evidence type="ECO:0000259" key="5">
    <source>
        <dbReference type="PROSITE" id="PS51462"/>
    </source>
</evidence>
<dbReference type="InterPro" id="IPR020084">
    <property type="entry name" value="NUDIX_hydrolase_CS"/>
</dbReference>
<reference evidence="6" key="1">
    <citation type="submission" date="2014-03" db="EMBL/GenBank/DDBJ databases">
        <authorList>
            <person name="Genoscope - CEA"/>
        </authorList>
    </citation>
    <scope>NUCLEOTIDE SEQUENCE [LARGE SCALE GENOMIC DNA]</scope>
    <source>
        <strain evidence="6">CF27</strain>
    </source>
</reference>
<dbReference type="EMBL" id="CCCS020000035">
    <property type="protein sequence ID" value="CDQ10454.1"/>
    <property type="molecule type" value="Genomic_DNA"/>
</dbReference>
<reference evidence="6" key="2">
    <citation type="submission" date="2014-07" db="EMBL/GenBank/DDBJ databases">
        <title>Initial genome analysis of the psychrotolerant acidophile Acidithiobacillus ferrivorans CF27: insights into iron and sulfur oxidation pathways and into biofilm formation.</title>
        <authorList>
            <person name="Talla E."/>
            <person name="Hedrich S."/>
            <person name="Mangenot S."/>
            <person name="Ji B."/>
            <person name="Johnson D.B."/>
            <person name="Barbe V."/>
            <person name="Bonnefoy V."/>
        </authorList>
    </citation>
    <scope>NUCLEOTIDE SEQUENCE [LARGE SCALE GENOMIC DNA]</scope>
    <source>
        <strain evidence="6">CF27</strain>
    </source>
</reference>
<dbReference type="PROSITE" id="PS00893">
    <property type="entry name" value="NUDIX_BOX"/>
    <property type="match status" value="1"/>
</dbReference>
<dbReference type="Pfam" id="PF00293">
    <property type="entry name" value="NUDIX"/>
    <property type="match status" value="1"/>
</dbReference>
<dbReference type="InterPro" id="IPR015797">
    <property type="entry name" value="NUDIX_hydrolase-like_dom_sf"/>
</dbReference>
<evidence type="ECO:0000313" key="6">
    <source>
        <dbReference type="EMBL" id="CDQ10454.1"/>
    </source>
</evidence>
<dbReference type="NCBIfam" id="TIGR00125">
    <property type="entry name" value="cyt_tran_rel"/>
    <property type="match status" value="1"/>
</dbReference>
<feature type="domain" description="Nudix hydrolase" evidence="5">
    <location>
        <begin position="205"/>
        <end position="344"/>
    </location>
</feature>
<dbReference type="Gene3D" id="3.90.79.10">
    <property type="entry name" value="Nucleoside Triphosphate Pyrophosphohydrolase"/>
    <property type="match status" value="1"/>
</dbReference>
<evidence type="ECO:0000256" key="1">
    <source>
        <dbReference type="ARBA" id="ARBA00001946"/>
    </source>
</evidence>
<accession>A0A060UV73</accession>
<dbReference type="GO" id="GO:0000309">
    <property type="term" value="F:nicotinamide-nucleotide adenylyltransferase activity"/>
    <property type="evidence" value="ECO:0007669"/>
    <property type="project" value="UniProtKB-EC"/>
</dbReference>
<keyword evidence="2 6" id="KW-0808">Transferase</keyword>